<evidence type="ECO:0000313" key="3">
    <source>
        <dbReference type="Proteomes" id="UP000193200"/>
    </source>
</evidence>
<organism evidence="2 3">
    <name type="scientific">Oceanibacterium hippocampi</name>
    <dbReference type="NCBI Taxonomy" id="745714"/>
    <lineage>
        <taxon>Bacteria</taxon>
        <taxon>Pseudomonadati</taxon>
        <taxon>Pseudomonadota</taxon>
        <taxon>Alphaproteobacteria</taxon>
        <taxon>Sneathiellales</taxon>
        <taxon>Sneathiellaceae</taxon>
        <taxon>Oceanibacterium</taxon>
    </lineage>
</organism>
<dbReference type="EMBL" id="FWFR01000001">
    <property type="protein sequence ID" value="SLN33937.1"/>
    <property type="molecule type" value="Genomic_DNA"/>
</dbReference>
<dbReference type="Proteomes" id="UP000193200">
    <property type="component" value="Unassembled WGS sequence"/>
</dbReference>
<feature type="compositionally biased region" description="Basic and acidic residues" evidence="1">
    <location>
        <begin position="40"/>
        <end position="49"/>
    </location>
</feature>
<feature type="compositionally biased region" description="Low complexity" evidence="1">
    <location>
        <begin position="30"/>
        <end position="39"/>
    </location>
</feature>
<dbReference type="RefSeq" id="WP_085882540.1">
    <property type="nucleotide sequence ID" value="NZ_FWFR01000001.1"/>
</dbReference>
<evidence type="ECO:0000256" key="1">
    <source>
        <dbReference type="SAM" id="MobiDB-lite"/>
    </source>
</evidence>
<keyword evidence="3" id="KW-1185">Reference proteome</keyword>
<dbReference type="OrthoDB" id="7160947at2"/>
<name>A0A1Y5S736_9PROT</name>
<protein>
    <recommendedName>
        <fullName evidence="4">Zn-ribbon-containing, possibly RNA-binding protein and truncated derivatives</fullName>
    </recommendedName>
</protein>
<feature type="region of interest" description="Disordered" evidence="1">
    <location>
        <begin position="1"/>
        <end position="57"/>
    </location>
</feature>
<sequence>MARDNNPDEAGGKRPARRKARAGGAGAGGTAKKSAAGDSEAAKAAEKPRRGGARTLGRLVPEAARGAFRRRGFSESAVLLRWPEIAGPTIAGFARPERMSYPPGKGTGATLHLRVAIGRAPEVQHLAPLIVERINAFYGYGAVARLAIVQAPLPPQAPTKPGRRPTPLDPAEEKRLAALLAGIADDGLRRALDRLGRSVIGTRSRNGD</sequence>
<dbReference type="InParanoid" id="A0A1Y5S736"/>
<dbReference type="InterPro" id="IPR007922">
    <property type="entry name" value="DciA-like"/>
</dbReference>
<gene>
    <name evidence="2" type="ORF">OCH7691_01311</name>
</gene>
<dbReference type="Pfam" id="PF05258">
    <property type="entry name" value="DciA"/>
    <property type="match status" value="1"/>
</dbReference>
<proteinExistence type="predicted"/>
<dbReference type="AlphaFoldDB" id="A0A1Y5S736"/>
<evidence type="ECO:0000313" key="2">
    <source>
        <dbReference type="EMBL" id="SLN33937.1"/>
    </source>
</evidence>
<reference evidence="2 3" key="1">
    <citation type="submission" date="2017-03" db="EMBL/GenBank/DDBJ databases">
        <authorList>
            <person name="Afonso C.L."/>
            <person name="Miller P.J."/>
            <person name="Scott M.A."/>
            <person name="Spackman E."/>
            <person name="Goraichik I."/>
            <person name="Dimitrov K.M."/>
            <person name="Suarez D.L."/>
            <person name="Swayne D.E."/>
        </authorList>
    </citation>
    <scope>NUCLEOTIDE SEQUENCE [LARGE SCALE GENOMIC DNA]</scope>
    <source>
        <strain evidence="2 3">CECT 7691</strain>
    </source>
</reference>
<evidence type="ECO:0008006" key="4">
    <source>
        <dbReference type="Google" id="ProtNLM"/>
    </source>
</evidence>
<feature type="compositionally biased region" description="Basic and acidic residues" evidence="1">
    <location>
        <begin position="1"/>
        <end position="12"/>
    </location>
</feature>
<accession>A0A1Y5S736</accession>